<dbReference type="InterPro" id="IPR037522">
    <property type="entry name" value="HD_GYP_dom"/>
</dbReference>
<dbReference type="GO" id="GO:0008081">
    <property type="term" value="F:phosphoric diester hydrolase activity"/>
    <property type="evidence" value="ECO:0007669"/>
    <property type="project" value="UniProtKB-ARBA"/>
</dbReference>
<feature type="domain" description="Response regulatory" evidence="3">
    <location>
        <begin position="9"/>
        <end position="125"/>
    </location>
</feature>
<keyword evidence="2" id="KW-0175">Coiled coil</keyword>
<dbReference type="Gene3D" id="1.10.3210.10">
    <property type="entry name" value="Hypothetical protein af1432"/>
    <property type="match status" value="1"/>
</dbReference>
<dbReference type="Pfam" id="PF13487">
    <property type="entry name" value="HD_5"/>
    <property type="match status" value="1"/>
</dbReference>
<feature type="modified residue" description="4-aspartylphosphate" evidence="1">
    <location>
        <position position="59"/>
    </location>
</feature>
<keyword evidence="1" id="KW-0597">Phosphoprotein</keyword>
<dbReference type="InterPro" id="IPR003607">
    <property type="entry name" value="HD/PDEase_dom"/>
</dbReference>
<gene>
    <name evidence="6" type="ORF">GJV18_01525</name>
</gene>
<dbReference type="InterPro" id="IPR011006">
    <property type="entry name" value="CheY-like_superfamily"/>
</dbReference>
<dbReference type="Pfam" id="PF00072">
    <property type="entry name" value="Response_reg"/>
    <property type="match status" value="1"/>
</dbReference>
<dbReference type="PROSITE" id="PS51832">
    <property type="entry name" value="HD_GYP"/>
    <property type="match status" value="1"/>
</dbReference>
<dbReference type="SUPFAM" id="SSF52172">
    <property type="entry name" value="CheY-like"/>
    <property type="match status" value="1"/>
</dbReference>
<dbReference type="PROSITE" id="PS51831">
    <property type="entry name" value="HD"/>
    <property type="match status" value="1"/>
</dbReference>
<evidence type="ECO:0000313" key="6">
    <source>
        <dbReference type="EMBL" id="MVW73984.1"/>
    </source>
</evidence>
<evidence type="ECO:0000256" key="2">
    <source>
        <dbReference type="SAM" id="Coils"/>
    </source>
</evidence>
<dbReference type="InterPro" id="IPR006674">
    <property type="entry name" value="HD_domain"/>
</dbReference>
<feature type="domain" description="HD" evidence="4">
    <location>
        <begin position="174"/>
        <end position="299"/>
    </location>
</feature>
<evidence type="ECO:0000259" key="3">
    <source>
        <dbReference type="PROSITE" id="PS50110"/>
    </source>
</evidence>
<dbReference type="PANTHER" id="PTHR45228:SF1">
    <property type="entry name" value="CYCLIC DI-GMP PHOSPHODIESTERASE TM_0186"/>
    <property type="match status" value="1"/>
</dbReference>
<dbReference type="SUPFAM" id="SSF109604">
    <property type="entry name" value="HD-domain/PDEase-like"/>
    <property type="match status" value="1"/>
</dbReference>
<dbReference type="InterPro" id="IPR052020">
    <property type="entry name" value="Cyclic_di-GMP/3'3'-cGAMP_PDE"/>
</dbReference>
<accession>A0A6I4KPK5</accession>
<name>A0A6I4KPK5_9PSED</name>
<dbReference type="Gene3D" id="3.40.50.2300">
    <property type="match status" value="1"/>
</dbReference>
<dbReference type="Proteomes" id="UP000429555">
    <property type="component" value="Unassembled WGS sequence"/>
</dbReference>
<keyword evidence="7" id="KW-1185">Reference proteome</keyword>
<dbReference type="PROSITE" id="PS50110">
    <property type="entry name" value="RESPONSE_REGULATORY"/>
    <property type="match status" value="1"/>
</dbReference>
<dbReference type="EMBL" id="WKJZ01000001">
    <property type="protein sequence ID" value="MVW73984.1"/>
    <property type="molecule type" value="Genomic_DNA"/>
</dbReference>
<evidence type="ECO:0000259" key="4">
    <source>
        <dbReference type="PROSITE" id="PS51831"/>
    </source>
</evidence>
<evidence type="ECO:0000313" key="7">
    <source>
        <dbReference type="Proteomes" id="UP000429555"/>
    </source>
</evidence>
<dbReference type="AlphaFoldDB" id="A0A6I4KPK5"/>
<dbReference type="InterPro" id="IPR001789">
    <property type="entry name" value="Sig_transdc_resp-reg_receiver"/>
</dbReference>
<protein>
    <submittedName>
        <fullName evidence="6">Response regulator</fullName>
    </submittedName>
</protein>
<feature type="domain" description="HD-GYP" evidence="5">
    <location>
        <begin position="152"/>
        <end position="350"/>
    </location>
</feature>
<reference evidence="6 7" key="1">
    <citation type="submission" date="2019-11" db="EMBL/GenBank/DDBJ databases">
        <title>Pseudomonas flavidum sp. nov., isolated from Baiyang Lake.</title>
        <authorList>
            <person name="Zhao Y."/>
        </authorList>
    </citation>
    <scope>NUCLEOTIDE SEQUENCE [LARGE SCALE GENOMIC DNA]</scope>
    <source>
        <strain evidence="7">R-22-3 w-18</strain>
    </source>
</reference>
<dbReference type="CDD" id="cd00077">
    <property type="entry name" value="HDc"/>
    <property type="match status" value="1"/>
</dbReference>
<organism evidence="6 7">
    <name type="scientific">Pseudomonas xionganensis</name>
    <dbReference type="NCBI Taxonomy" id="2654845"/>
    <lineage>
        <taxon>Bacteria</taxon>
        <taxon>Pseudomonadati</taxon>
        <taxon>Pseudomonadota</taxon>
        <taxon>Gammaproteobacteria</taxon>
        <taxon>Pseudomonadales</taxon>
        <taxon>Pseudomonadaceae</taxon>
        <taxon>Pseudomonas</taxon>
    </lineage>
</organism>
<feature type="coiled-coil region" evidence="2">
    <location>
        <begin position="124"/>
        <end position="151"/>
    </location>
</feature>
<sequence>MLNDFRSAQVVVIDDIAANLRLLESSLRAFGLRQVQGFSDSAAGLQWLQNNPWDLLLLDLDMPHPSGFEILKALAGRDRMRQPVIIVTALGDPQDRRRGLVLGANDYICKPLDLPELLLRVNSNLQLSSARRALLEERDGLERKVAERTRQLEESFQAVIRGLTRAADYKDNETGNHIMRIGALAARMAQALGKPAPWVELLRLAAPMHDVGKIGIADSILLKQGPLTAEERTVMCRHAQIGHDILLDQARSPLLDLAAEIALHHHEKWDGTGYPRGLAGEAIPLSARIVAICDVYDALRASRPYKQPWSAERAQTFIREQAGQHFDPHLVEVACELFDEFEAVQRELSEPPCASVG</sequence>
<comment type="caution">
    <text evidence="6">The sequence shown here is derived from an EMBL/GenBank/DDBJ whole genome shotgun (WGS) entry which is preliminary data.</text>
</comment>
<evidence type="ECO:0000256" key="1">
    <source>
        <dbReference type="PROSITE-ProRule" id="PRU00169"/>
    </source>
</evidence>
<evidence type="ECO:0000259" key="5">
    <source>
        <dbReference type="PROSITE" id="PS51832"/>
    </source>
</evidence>
<dbReference type="SMART" id="SM00471">
    <property type="entry name" value="HDc"/>
    <property type="match status" value="1"/>
</dbReference>
<dbReference type="PANTHER" id="PTHR45228">
    <property type="entry name" value="CYCLIC DI-GMP PHOSPHODIESTERASE TM_0186-RELATED"/>
    <property type="match status" value="1"/>
</dbReference>
<dbReference type="GO" id="GO:0000160">
    <property type="term" value="P:phosphorelay signal transduction system"/>
    <property type="evidence" value="ECO:0007669"/>
    <property type="project" value="InterPro"/>
</dbReference>
<proteinExistence type="predicted"/>
<dbReference type="SMART" id="SM00448">
    <property type="entry name" value="REC"/>
    <property type="match status" value="1"/>
</dbReference>
<dbReference type="RefSeq" id="WP_160342962.1">
    <property type="nucleotide sequence ID" value="NZ_WKJZ01000001.1"/>
</dbReference>